<keyword evidence="2" id="KW-1185">Reference proteome</keyword>
<evidence type="ECO:0000313" key="2">
    <source>
        <dbReference type="Proteomes" id="UP000248021"/>
    </source>
</evidence>
<dbReference type="Pfam" id="PF06676">
    <property type="entry name" value="DUF1178"/>
    <property type="match status" value="1"/>
</dbReference>
<comment type="caution">
    <text evidence="1">The sequence shown here is derived from an EMBL/GenBank/DDBJ whole genome shotgun (WGS) entry which is preliminary data.</text>
</comment>
<dbReference type="RefSeq" id="WP_110372941.1">
    <property type="nucleotide sequence ID" value="NZ_CAKNFM010000006.1"/>
</dbReference>
<organism evidence="1 2">
    <name type="scientific">Chelatococcus asaccharovorans</name>
    <dbReference type="NCBI Taxonomy" id="28210"/>
    <lineage>
        <taxon>Bacteria</taxon>
        <taxon>Pseudomonadati</taxon>
        <taxon>Pseudomonadota</taxon>
        <taxon>Alphaproteobacteria</taxon>
        <taxon>Hyphomicrobiales</taxon>
        <taxon>Chelatococcaceae</taxon>
        <taxon>Chelatococcus</taxon>
    </lineage>
</organism>
<evidence type="ECO:0008006" key="3">
    <source>
        <dbReference type="Google" id="ProtNLM"/>
    </source>
</evidence>
<dbReference type="AlphaFoldDB" id="A0A2V3UHS3"/>
<dbReference type="InterPro" id="IPR009562">
    <property type="entry name" value="DUF1178"/>
</dbReference>
<dbReference type="Proteomes" id="UP000248021">
    <property type="component" value="Unassembled WGS sequence"/>
</dbReference>
<reference evidence="1 2" key="1">
    <citation type="submission" date="2018-05" db="EMBL/GenBank/DDBJ databases">
        <title>Genomic Encyclopedia of Type Strains, Phase IV (KMG-IV): sequencing the most valuable type-strain genomes for metagenomic binning, comparative biology and taxonomic classification.</title>
        <authorList>
            <person name="Goeker M."/>
        </authorList>
    </citation>
    <scope>NUCLEOTIDE SEQUENCE [LARGE SCALE GENOMIC DNA]</scope>
    <source>
        <strain evidence="1 2">DSM 6462</strain>
    </source>
</reference>
<protein>
    <recommendedName>
        <fullName evidence="3">DUF1178 family protein</fullName>
    </recommendedName>
</protein>
<evidence type="ECO:0000313" key="1">
    <source>
        <dbReference type="EMBL" id="PXW64922.1"/>
    </source>
</evidence>
<accession>A0A2V3UHS3</accession>
<name>A0A2V3UHS3_9HYPH</name>
<dbReference type="OrthoDB" id="9799894at2"/>
<dbReference type="EMBL" id="QJJK01000001">
    <property type="protein sequence ID" value="PXW64922.1"/>
    <property type="molecule type" value="Genomic_DNA"/>
</dbReference>
<sequence>MIRYKLICDKSHAFESWFKNSDAFDAQVSRGFVTCPVCGSDKVRKAIMSPSVVRTDNERRKAVPSVEGISDGAGPARVPVPVPQAALLTEREQQLREMVRALRRHVIENASYVGDEFANEARRIHAGDAEERAIYGEATGEEVRDLLEEGIEILPLPPAPEKGN</sequence>
<proteinExistence type="predicted"/>
<gene>
    <name evidence="1" type="ORF">C7450_101682</name>
</gene>
<dbReference type="PIRSF" id="PIRSF032131">
    <property type="entry name" value="UCP032131"/>
    <property type="match status" value="1"/>
</dbReference>